<keyword evidence="2" id="KW-1185">Reference proteome</keyword>
<dbReference type="Proteomes" id="UP000464317">
    <property type="component" value="Chromosome"/>
</dbReference>
<dbReference type="AlphaFoldDB" id="A0A809RU16"/>
<evidence type="ECO:0008006" key="3">
    <source>
        <dbReference type="Google" id="ProtNLM"/>
    </source>
</evidence>
<dbReference type="EMBL" id="AP022325">
    <property type="protein sequence ID" value="BBU47531.1"/>
    <property type="molecule type" value="Genomic_DNA"/>
</dbReference>
<name>A0A809RU16_9BACT</name>
<dbReference type="KEGG" id="mfel:JPM2_2240"/>
<dbReference type="RefSeq" id="WP_161553032.1">
    <property type="nucleotide sequence ID" value="NZ_AP022325.1"/>
</dbReference>
<dbReference type="GeneID" id="89496400"/>
<evidence type="ECO:0000313" key="1">
    <source>
        <dbReference type="EMBL" id="BBU47531.1"/>
    </source>
</evidence>
<evidence type="ECO:0000313" key="2">
    <source>
        <dbReference type="Proteomes" id="UP000464317"/>
    </source>
</evidence>
<accession>A0A809RU16</accession>
<protein>
    <recommendedName>
        <fullName evidence="3">PTS glucose transporter subunit IIB</fullName>
    </recommendedName>
</protein>
<gene>
    <name evidence="1" type="ORF">JPM2_2240</name>
</gene>
<reference evidence="1 2" key="1">
    <citation type="submission" date="2020-01" db="EMBL/GenBank/DDBJ databases">
        <title>Complete genome sequence of Mycoplasma felis strain Myco-2.</title>
        <authorList>
            <person name="Kinoshita Y."/>
            <person name="Niwa H."/>
            <person name="Uchida-Fujii E."/>
            <person name="Nukada T."/>
        </authorList>
    </citation>
    <scope>NUCLEOTIDE SEQUENCE [LARGE SCALE GENOMIC DNA]</scope>
    <source>
        <strain evidence="1 2">Myco-2</strain>
    </source>
</reference>
<organism evidence="1 2">
    <name type="scientific">Mycoplasmopsis felis</name>
    <dbReference type="NCBI Taxonomy" id="33923"/>
    <lineage>
        <taxon>Bacteria</taxon>
        <taxon>Bacillati</taxon>
        <taxon>Mycoplasmatota</taxon>
        <taxon>Mycoplasmoidales</taxon>
        <taxon>Metamycoplasmataceae</taxon>
        <taxon>Mycoplasmopsis</taxon>
    </lineage>
</organism>
<sequence>MKKQFKLFFYSILTFGLIWIKWRKKSNQHQKNTIYQIETMPFKIETLLSIIELQKIQKVELKPSRINIYISEVHNINTSKLAELKGVSGVFVRSNSISLTLGEYSTIVAKALNDKLKER</sequence>
<proteinExistence type="predicted"/>